<keyword evidence="3" id="KW-0472">Membrane</keyword>
<name>A0A4Z1KZP6_9HELO</name>
<dbReference type="OrthoDB" id="5336600at2759"/>
<comment type="similarity">
    <text evidence="1">Belongs to the short-chain dehydrogenases/reductases (SDR) family.</text>
</comment>
<comment type="caution">
    <text evidence="4">The sequence shown here is derived from an EMBL/GenBank/DDBJ whole genome shotgun (WGS) entry which is preliminary data.</text>
</comment>
<dbReference type="STRING" id="87229.A0A4Z1KZP6"/>
<keyword evidence="3" id="KW-1133">Transmembrane helix</keyword>
<evidence type="ECO:0000256" key="2">
    <source>
        <dbReference type="ARBA" id="ARBA00023002"/>
    </source>
</evidence>
<gene>
    <name evidence="4" type="ORF">BPOR_0084g00260</name>
</gene>
<dbReference type="AlphaFoldDB" id="A0A4Z1KZP6"/>
<sequence length="148" mass="16481">MNRKAAALTVTPDPLSMPLEKFNEDLNVVITSEYAAAHEAVEGFKTLPEVTNKTLIYTGNILNRQFIPSLLAFGIGSLVQLILSKVLQKCIRKMDTDEQTTEGASKGNAIDGEAHREFYYELATSEEPLTWDATFVAGKGYVDFNWKF</sequence>
<dbReference type="PANTHER" id="PTHR43669">
    <property type="entry name" value="5-KETO-D-GLUCONATE 5-REDUCTASE"/>
    <property type="match status" value="1"/>
</dbReference>
<evidence type="ECO:0000256" key="1">
    <source>
        <dbReference type="ARBA" id="ARBA00006484"/>
    </source>
</evidence>
<keyword evidence="5" id="KW-1185">Reference proteome</keyword>
<dbReference type="GO" id="GO:0016491">
    <property type="term" value="F:oxidoreductase activity"/>
    <property type="evidence" value="ECO:0007669"/>
    <property type="project" value="UniProtKB-KW"/>
</dbReference>
<evidence type="ECO:0000313" key="5">
    <source>
        <dbReference type="Proteomes" id="UP000297280"/>
    </source>
</evidence>
<dbReference type="PANTHER" id="PTHR43669:SF4">
    <property type="entry name" value="SHORT-CHAIN DEHYDROGENASE"/>
    <property type="match status" value="1"/>
</dbReference>
<reference evidence="4 5" key="1">
    <citation type="submission" date="2017-12" db="EMBL/GenBank/DDBJ databases">
        <title>Comparative genomics of Botrytis spp.</title>
        <authorList>
            <person name="Valero-Jimenez C.A."/>
            <person name="Tapia P."/>
            <person name="Veloso J."/>
            <person name="Silva-Moreno E."/>
            <person name="Staats M."/>
            <person name="Valdes J.H."/>
            <person name="Van Kan J.A.L."/>
        </authorList>
    </citation>
    <scope>NUCLEOTIDE SEQUENCE [LARGE SCALE GENOMIC DNA]</scope>
    <source>
        <strain evidence="4 5">MUCL3349</strain>
    </source>
</reference>
<protein>
    <recommendedName>
        <fullName evidence="6">Ketoreductase (KR) domain-containing protein</fullName>
    </recommendedName>
</protein>
<feature type="transmembrane region" description="Helical" evidence="3">
    <location>
        <begin position="66"/>
        <end position="84"/>
    </location>
</feature>
<dbReference type="Proteomes" id="UP000297280">
    <property type="component" value="Unassembled WGS sequence"/>
</dbReference>
<organism evidence="4 5">
    <name type="scientific">Botrytis porri</name>
    <dbReference type="NCBI Taxonomy" id="87229"/>
    <lineage>
        <taxon>Eukaryota</taxon>
        <taxon>Fungi</taxon>
        <taxon>Dikarya</taxon>
        <taxon>Ascomycota</taxon>
        <taxon>Pezizomycotina</taxon>
        <taxon>Leotiomycetes</taxon>
        <taxon>Helotiales</taxon>
        <taxon>Sclerotiniaceae</taxon>
        <taxon>Botrytis</taxon>
    </lineage>
</organism>
<dbReference type="EMBL" id="PQXO01000084">
    <property type="protein sequence ID" value="TGO89998.1"/>
    <property type="molecule type" value="Genomic_DNA"/>
</dbReference>
<accession>A0A4Z1KZP6</accession>
<evidence type="ECO:0000256" key="3">
    <source>
        <dbReference type="SAM" id="Phobius"/>
    </source>
</evidence>
<evidence type="ECO:0008006" key="6">
    <source>
        <dbReference type="Google" id="ProtNLM"/>
    </source>
</evidence>
<proteinExistence type="inferred from homology"/>
<keyword evidence="3" id="KW-0812">Transmembrane</keyword>
<evidence type="ECO:0000313" key="4">
    <source>
        <dbReference type="EMBL" id="TGO89998.1"/>
    </source>
</evidence>
<keyword evidence="2" id="KW-0560">Oxidoreductase</keyword>